<dbReference type="InterPro" id="IPR033276">
    <property type="entry name" value="BB"/>
</dbReference>
<sequence>MSVRGSRMWETHDVSLELTENLAELFPELTLDEALQHQESLYQSLKVSCVNHPASSENGQSSSHGHSWEETSLLGSGDYDLDLDEALARSLQELDLEDEVDHVAVTVTVHHIPSNSERAAAGSSVSRANQDEIDPDSMTYEELQSLGEAIGSESKGLSEAEISSLPCYKYKTGIFSKKVELRECAICYESYKNRQSVTTLPCCHQYHTDCINCWLKQSKACPICQKEVKLA</sequence>
<keyword evidence="1" id="KW-0862">Zinc</keyword>
<accession>A0A7C8YRF3</accession>
<dbReference type="GO" id="GO:0048437">
    <property type="term" value="P:floral organ development"/>
    <property type="evidence" value="ECO:0007669"/>
    <property type="project" value="TreeGrafter"/>
</dbReference>
<dbReference type="GO" id="GO:0004842">
    <property type="term" value="F:ubiquitin-protein transferase activity"/>
    <property type="evidence" value="ECO:0007669"/>
    <property type="project" value="InterPro"/>
</dbReference>
<dbReference type="SUPFAM" id="SSF57850">
    <property type="entry name" value="RING/U-box"/>
    <property type="match status" value="1"/>
</dbReference>
<dbReference type="GO" id="GO:0008270">
    <property type="term" value="F:zinc ion binding"/>
    <property type="evidence" value="ECO:0007669"/>
    <property type="project" value="UniProtKB-KW"/>
</dbReference>
<reference evidence="3" key="1">
    <citation type="journal article" date="2013" name="J. Plant Res.">
        <title>Effect of fungi and light on seed germination of three Opuntia species from semiarid lands of central Mexico.</title>
        <authorList>
            <person name="Delgado-Sanchez P."/>
            <person name="Jimenez-Bremont J.F."/>
            <person name="Guerrero-Gonzalez Mde L."/>
            <person name="Flores J."/>
        </authorList>
    </citation>
    <scope>NUCLEOTIDE SEQUENCE</scope>
    <source>
        <tissue evidence="3">Cladode</tissue>
    </source>
</reference>
<dbReference type="SMART" id="SM00184">
    <property type="entry name" value="RING"/>
    <property type="match status" value="1"/>
</dbReference>
<reference evidence="3" key="2">
    <citation type="submission" date="2020-07" db="EMBL/GenBank/DDBJ databases">
        <authorList>
            <person name="Vera ALvarez R."/>
            <person name="Arias-Moreno D.M."/>
            <person name="Jimenez-Jacinto V."/>
            <person name="Jimenez-Bremont J.F."/>
            <person name="Swaminathan K."/>
            <person name="Moose S.P."/>
            <person name="Guerrero-Gonzalez M.L."/>
            <person name="Marino-Ramirez L."/>
            <person name="Landsman D."/>
            <person name="Rodriguez-Kessler M."/>
            <person name="Delgado-Sanchez P."/>
        </authorList>
    </citation>
    <scope>NUCLEOTIDE SEQUENCE</scope>
    <source>
        <tissue evidence="3">Cladode</tissue>
    </source>
</reference>
<evidence type="ECO:0000259" key="2">
    <source>
        <dbReference type="PROSITE" id="PS50089"/>
    </source>
</evidence>
<organism evidence="3">
    <name type="scientific">Opuntia streptacantha</name>
    <name type="common">Prickly pear cactus</name>
    <name type="synonym">Opuntia cardona</name>
    <dbReference type="NCBI Taxonomy" id="393608"/>
    <lineage>
        <taxon>Eukaryota</taxon>
        <taxon>Viridiplantae</taxon>
        <taxon>Streptophyta</taxon>
        <taxon>Embryophyta</taxon>
        <taxon>Tracheophyta</taxon>
        <taxon>Spermatophyta</taxon>
        <taxon>Magnoliopsida</taxon>
        <taxon>eudicotyledons</taxon>
        <taxon>Gunneridae</taxon>
        <taxon>Pentapetalae</taxon>
        <taxon>Caryophyllales</taxon>
        <taxon>Cactineae</taxon>
        <taxon>Cactaceae</taxon>
        <taxon>Opuntioideae</taxon>
        <taxon>Opuntia</taxon>
    </lineage>
</organism>
<dbReference type="PROSITE" id="PS50089">
    <property type="entry name" value="ZF_RING_2"/>
    <property type="match status" value="1"/>
</dbReference>
<protein>
    <recommendedName>
        <fullName evidence="2">RING-type domain-containing protein</fullName>
    </recommendedName>
</protein>
<proteinExistence type="predicted"/>
<dbReference type="InterPro" id="IPR001841">
    <property type="entry name" value="Znf_RING"/>
</dbReference>
<dbReference type="PANTHER" id="PTHR46400">
    <property type="entry name" value="RING/U-BOX SUPERFAMILY PROTEIN"/>
    <property type="match status" value="1"/>
</dbReference>
<keyword evidence="1" id="KW-0479">Metal-binding</keyword>
<dbReference type="CDD" id="cd16454">
    <property type="entry name" value="RING-H2_PA-TM-RING"/>
    <property type="match status" value="1"/>
</dbReference>
<evidence type="ECO:0000313" key="3">
    <source>
        <dbReference type="EMBL" id="MBA4624896.1"/>
    </source>
</evidence>
<dbReference type="EMBL" id="GISG01049311">
    <property type="protein sequence ID" value="MBA4624896.1"/>
    <property type="molecule type" value="Transcribed_RNA"/>
</dbReference>
<evidence type="ECO:0000256" key="1">
    <source>
        <dbReference type="PROSITE-ProRule" id="PRU00175"/>
    </source>
</evidence>
<dbReference type="FunFam" id="3.30.40.10:FF:000226">
    <property type="entry name" value="E3 ubiquitin ligase BIG BROTHER"/>
    <property type="match status" value="1"/>
</dbReference>
<dbReference type="GO" id="GO:0016567">
    <property type="term" value="P:protein ubiquitination"/>
    <property type="evidence" value="ECO:0007669"/>
    <property type="project" value="InterPro"/>
</dbReference>
<name>A0A7C8YRF3_OPUST</name>
<dbReference type="AlphaFoldDB" id="A0A7C8YRF3"/>
<feature type="domain" description="RING-type" evidence="2">
    <location>
        <begin position="184"/>
        <end position="225"/>
    </location>
</feature>
<dbReference type="PANTHER" id="PTHR46400:SF14">
    <property type="entry name" value="E3 UBIQUITIN LIGASE BIG BROTHER-LIKE"/>
    <property type="match status" value="1"/>
</dbReference>
<keyword evidence="1" id="KW-0863">Zinc-finger</keyword>
<dbReference type="Gene3D" id="3.30.40.10">
    <property type="entry name" value="Zinc/RING finger domain, C3HC4 (zinc finger)"/>
    <property type="match status" value="1"/>
</dbReference>
<dbReference type="GO" id="GO:0046621">
    <property type="term" value="P:negative regulation of organ growth"/>
    <property type="evidence" value="ECO:0007669"/>
    <property type="project" value="InterPro"/>
</dbReference>
<dbReference type="InterPro" id="IPR013083">
    <property type="entry name" value="Znf_RING/FYVE/PHD"/>
</dbReference>
<dbReference type="Pfam" id="PF13639">
    <property type="entry name" value="zf-RING_2"/>
    <property type="match status" value="1"/>
</dbReference>
<dbReference type="GO" id="GO:0031624">
    <property type="term" value="F:ubiquitin conjugating enzyme binding"/>
    <property type="evidence" value="ECO:0007669"/>
    <property type="project" value="TreeGrafter"/>
</dbReference>